<keyword evidence="4 5" id="KW-0472">Membrane</keyword>
<evidence type="ECO:0000256" key="3">
    <source>
        <dbReference type="ARBA" id="ARBA00022989"/>
    </source>
</evidence>
<feature type="transmembrane region" description="Helical" evidence="5">
    <location>
        <begin position="229"/>
        <end position="252"/>
    </location>
</feature>
<evidence type="ECO:0000256" key="1">
    <source>
        <dbReference type="ARBA" id="ARBA00004141"/>
    </source>
</evidence>
<feature type="transmembrane region" description="Helical" evidence="5">
    <location>
        <begin position="258"/>
        <end position="279"/>
    </location>
</feature>
<dbReference type="STRING" id="39480.EUAN_01390"/>
<feature type="transmembrane region" description="Helical" evidence="5">
    <location>
        <begin position="20"/>
        <end position="38"/>
    </location>
</feature>
<name>A0A1S1VA38_9FIRM</name>
<sequence length="370" mass="42455">MKLFHSFKKELVLSSKSYYFYIELFMALILLLILLFVVPENFNTSTEEYVYLDLPAEARESYYREIQEESPGIEFENMELEIEDGISNARYYKTEDSEVYFVDSEEAVKYFAEQEGKFGATVFLASDGKLSYRYYMQGYESEKLKNIYKVIHSGELELESLAAQAESQRVKKIGEYEQLSDRENMIPVFLTVNGSLMGLFIIASYIFLDRQEGIIQAYAVTPAPVWMYLMSKVGVIITSSLAFSLILLLPTVGTGVNYGLLFVLLVCSGLFATSIGLIITSYYRDMMKSFGTLYVIIMLMMIPSIAYFIPNWEPAWVRFIPTYYMIESFKELLLKSGDSMYVLYTSAGFLASGVLLFAFANYRFKKTLLV</sequence>
<evidence type="ECO:0000256" key="4">
    <source>
        <dbReference type="ARBA" id="ARBA00023136"/>
    </source>
</evidence>
<dbReference type="AlphaFoldDB" id="A0A1S1VA38"/>
<feature type="domain" description="ABC-2 type transporter transmembrane" evidence="6">
    <location>
        <begin position="22"/>
        <end position="359"/>
    </location>
</feature>
<feature type="transmembrane region" description="Helical" evidence="5">
    <location>
        <begin position="341"/>
        <end position="362"/>
    </location>
</feature>
<proteinExistence type="predicted"/>
<organism evidence="7 8">
    <name type="scientific">Andreesenia angusta</name>
    <dbReference type="NCBI Taxonomy" id="39480"/>
    <lineage>
        <taxon>Bacteria</taxon>
        <taxon>Bacillati</taxon>
        <taxon>Bacillota</taxon>
        <taxon>Tissierellia</taxon>
        <taxon>Tissierellales</taxon>
        <taxon>Gottschalkiaceae</taxon>
        <taxon>Andreesenia</taxon>
    </lineage>
</organism>
<evidence type="ECO:0000256" key="2">
    <source>
        <dbReference type="ARBA" id="ARBA00022692"/>
    </source>
</evidence>
<evidence type="ECO:0000256" key="5">
    <source>
        <dbReference type="SAM" id="Phobius"/>
    </source>
</evidence>
<evidence type="ECO:0000313" key="8">
    <source>
        <dbReference type="Proteomes" id="UP000180254"/>
    </source>
</evidence>
<dbReference type="GO" id="GO:0016020">
    <property type="term" value="C:membrane"/>
    <property type="evidence" value="ECO:0007669"/>
    <property type="project" value="UniProtKB-SubCell"/>
</dbReference>
<dbReference type="InterPro" id="IPR013525">
    <property type="entry name" value="ABC2_TM"/>
</dbReference>
<comment type="caution">
    <text evidence="7">The sequence shown here is derived from an EMBL/GenBank/DDBJ whole genome shotgun (WGS) entry which is preliminary data.</text>
</comment>
<feature type="transmembrane region" description="Helical" evidence="5">
    <location>
        <begin position="291"/>
        <end position="309"/>
    </location>
</feature>
<evidence type="ECO:0000313" key="7">
    <source>
        <dbReference type="EMBL" id="OHW63275.1"/>
    </source>
</evidence>
<feature type="transmembrane region" description="Helical" evidence="5">
    <location>
        <begin position="185"/>
        <end position="208"/>
    </location>
</feature>
<gene>
    <name evidence="7" type="ORF">EUAN_01390</name>
</gene>
<dbReference type="GO" id="GO:0140359">
    <property type="term" value="F:ABC-type transporter activity"/>
    <property type="evidence" value="ECO:0007669"/>
    <property type="project" value="InterPro"/>
</dbReference>
<protein>
    <submittedName>
        <fullName evidence="7">ABC-2 family transporter protein</fullName>
    </submittedName>
</protein>
<dbReference type="Proteomes" id="UP000180254">
    <property type="component" value="Unassembled WGS sequence"/>
</dbReference>
<keyword evidence="8" id="KW-1185">Reference proteome</keyword>
<keyword evidence="3 5" id="KW-1133">Transmembrane helix</keyword>
<reference evidence="7 8" key="1">
    <citation type="submission" date="2016-09" db="EMBL/GenBank/DDBJ databases">
        <title>Genome sequence of Eubacterium angustum.</title>
        <authorList>
            <person name="Poehlein A."/>
            <person name="Daniel R."/>
        </authorList>
    </citation>
    <scope>NUCLEOTIDE SEQUENCE [LARGE SCALE GENOMIC DNA]</scope>
    <source>
        <strain evidence="7 8">DSM 1989</strain>
    </source>
</reference>
<evidence type="ECO:0000259" key="6">
    <source>
        <dbReference type="Pfam" id="PF12698"/>
    </source>
</evidence>
<comment type="subcellular location">
    <subcellularLocation>
        <location evidence="1">Membrane</location>
        <topology evidence="1">Multi-pass membrane protein</topology>
    </subcellularLocation>
</comment>
<dbReference type="EMBL" id="MKIE01000001">
    <property type="protein sequence ID" value="OHW63275.1"/>
    <property type="molecule type" value="Genomic_DNA"/>
</dbReference>
<dbReference type="InterPro" id="IPR051784">
    <property type="entry name" value="Nod_factor_ABC_transporter"/>
</dbReference>
<dbReference type="PANTHER" id="PTHR43229:SF2">
    <property type="entry name" value="NODULATION PROTEIN J"/>
    <property type="match status" value="1"/>
</dbReference>
<dbReference type="PANTHER" id="PTHR43229">
    <property type="entry name" value="NODULATION PROTEIN J"/>
    <property type="match status" value="1"/>
</dbReference>
<dbReference type="Pfam" id="PF12698">
    <property type="entry name" value="ABC2_membrane_3"/>
    <property type="match status" value="1"/>
</dbReference>
<keyword evidence="2 5" id="KW-0812">Transmembrane</keyword>
<accession>A0A1S1VA38</accession>